<evidence type="ECO:0000256" key="5">
    <source>
        <dbReference type="ARBA" id="ARBA00022728"/>
    </source>
</evidence>
<keyword evidence="8 16" id="KW-0694">RNA-binding</keyword>
<evidence type="ECO:0000256" key="12">
    <source>
        <dbReference type="ARBA" id="ARBA00053567"/>
    </source>
</evidence>
<keyword evidence="5" id="KW-0747">Spliceosome</keyword>
<protein>
    <recommendedName>
        <fullName evidence="14">RNA-binding protein 28</fullName>
    </recommendedName>
    <alternativeName>
        <fullName evidence="15">RNA-binding motif protein 28</fullName>
    </alternativeName>
</protein>
<dbReference type="Pfam" id="PF00076">
    <property type="entry name" value="RRM_1"/>
    <property type="match status" value="4"/>
</dbReference>
<dbReference type="SMART" id="SM00360">
    <property type="entry name" value="RRM"/>
    <property type="match status" value="4"/>
</dbReference>
<dbReference type="PANTHER" id="PTHR48039">
    <property type="entry name" value="RNA-BINDING MOTIF PROTEIN 14B"/>
    <property type="match status" value="1"/>
</dbReference>
<evidence type="ECO:0000256" key="16">
    <source>
        <dbReference type="PROSITE-ProRule" id="PRU00176"/>
    </source>
</evidence>
<evidence type="ECO:0000256" key="3">
    <source>
        <dbReference type="ARBA" id="ARBA00022553"/>
    </source>
</evidence>
<dbReference type="GO" id="GO:0003729">
    <property type="term" value="F:mRNA binding"/>
    <property type="evidence" value="ECO:0007669"/>
    <property type="project" value="TreeGrafter"/>
</dbReference>
<dbReference type="GO" id="GO:0005730">
    <property type="term" value="C:nucleolus"/>
    <property type="evidence" value="ECO:0007669"/>
    <property type="project" value="UniProtKB-SubCell"/>
</dbReference>
<dbReference type="CDD" id="cd12413">
    <property type="entry name" value="RRM1_RBM28_like"/>
    <property type="match status" value="1"/>
</dbReference>
<evidence type="ECO:0000313" key="19">
    <source>
        <dbReference type="Ensembl" id="ENSSFOP00015072911.1"/>
    </source>
</evidence>
<evidence type="ECO:0000256" key="15">
    <source>
        <dbReference type="ARBA" id="ARBA00075702"/>
    </source>
</evidence>
<keyword evidence="9" id="KW-0007">Acetylation</keyword>
<dbReference type="InterPro" id="IPR051945">
    <property type="entry name" value="RRM_MRD1_RNA_proc_ribogen"/>
</dbReference>
<dbReference type="PANTHER" id="PTHR48039:SF5">
    <property type="entry name" value="RNA-BINDING PROTEIN 28"/>
    <property type="match status" value="1"/>
</dbReference>
<evidence type="ECO:0000256" key="14">
    <source>
        <dbReference type="ARBA" id="ARBA00067877"/>
    </source>
</evidence>
<evidence type="ECO:0000259" key="18">
    <source>
        <dbReference type="PROSITE" id="PS50102"/>
    </source>
</evidence>
<proteinExistence type="predicted"/>
<dbReference type="SUPFAM" id="SSF54928">
    <property type="entry name" value="RNA-binding domain, RBD"/>
    <property type="match status" value="4"/>
</dbReference>
<evidence type="ECO:0000256" key="8">
    <source>
        <dbReference type="ARBA" id="ARBA00022884"/>
    </source>
</evidence>
<name>A0A8C9WF44_SCLFO</name>
<evidence type="ECO:0000256" key="7">
    <source>
        <dbReference type="ARBA" id="ARBA00022843"/>
    </source>
</evidence>
<evidence type="ECO:0000256" key="2">
    <source>
        <dbReference type="ARBA" id="ARBA00022499"/>
    </source>
</evidence>
<keyword evidence="11" id="KW-0539">Nucleus</keyword>
<dbReference type="CDD" id="cd12415">
    <property type="entry name" value="RRM3_RBM28_like"/>
    <property type="match status" value="1"/>
</dbReference>
<evidence type="ECO:0000256" key="6">
    <source>
        <dbReference type="ARBA" id="ARBA00022737"/>
    </source>
</evidence>
<dbReference type="InterPro" id="IPR000504">
    <property type="entry name" value="RRM_dom"/>
</dbReference>
<dbReference type="GO" id="GO:0006397">
    <property type="term" value="P:mRNA processing"/>
    <property type="evidence" value="ECO:0007669"/>
    <property type="project" value="UniProtKB-KW"/>
</dbReference>
<dbReference type="PROSITE" id="PS50102">
    <property type="entry name" value="RRM"/>
    <property type="match status" value="4"/>
</dbReference>
<dbReference type="SMART" id="SM00361">
    <property type="entry name" value="RRM_1"/>
    <property type="match status" value="3"/>
</dbReference>
<evidence type="ECO:0000256" key="9">
    <source>
        <dbReference type="ARBA" id="ARBA00022990"/>
    </source>
</evidence>
<comment type="subunit">
    <text evidence="13">Interacts with U1, U2, U4, U5, and U6 spliceosomal small nuclear RNAs (snRNAs).</text>
</comment>
<dbReference type="GO" id="GO:0008380">
    <property type="term" value="P:RNA splicing"/>
    <property type="evidence" value="ECO:0007669"/>
    <property type="project" value="UniProtKB-KW"/>
</dbReference>
<evidence type="ECO:0000256" key="11">
    <source>
        <dbReference type="ARBA" id="ARBA00023242"/>
    </source>
</evidence>
<dbReference type="InterPro" id="IPR035979">
    <property type="entry name" value="RBD_domain_sf"/>
</dbReference>
<dbReference type="Proteomes" id="UP000694397">
    <property type="component" value="Chromosome 24"/>
</dbReference>
<organism evidence="19 20">
    <name type="scientific">Scleropages formosus</name>
    <name type="common">Asian bonytongue</name>
    <name type="synonym">Osteoglossum formosum</name>
    <dbReference type="NCBI Taxonomy" id="113540"/>
    <lineage>
        <taxon>Eukaryota</taxon>
        <taxon>Metazoa</taxon>
        <taxon>Chordata</taxon>
        <taxon>Craniata</taxon>
        <taxon>Vertebrata</taxon>
        <taxon>Euteleostomi</taxon>
        <taxon>Actinopterygii</taxon>
        <taxon>Neopterygii</taxon>
        <taxon>Teleostei</taxon>
        <taxon>Osteoglossocephala</taxon>
        <taxon>Osteoglossomorpha</taxon>
        <taxon>Osteoglossiformes</taxon>
        <taxon>Osteoglossidae</taxon>
        <taxon>Scleropages</taxon>
    </lineage>
</organism>
<evidence type="ECO:0000256" key="17">
    <source>
        <dbReference type="SAM" id="MobiDB-lite"/>
    </source>
</evidence>
<dbReference type="Ensembl" id="ENSSFOT00015043144.1">
    <property type="protein sequence ID" value="ENSSFOP00015072911.1"/>
    <property type="gene ID" value="ENSSFOG00015001231.2"/>
</dbReference>
<feature type="region of interest" description="Disordered" evidence="17">
    <location>
        <begin position="82"/>
        <end position="104"/>
    </location>
</feature>
<reference evidence="19" key="2">
    <citation type="submission" date="2025-08" db="UniProtKB">
        <authorList>
            <consortium name="Ensembl"/>
        </authorList>
    </citation>
    <scope>IDENTIFICATION</scope>
</reference>
<keyword evidence="10" id="KW-0508">mRNA splicing</keyword>
<dbReference type="CDD" id="cd12414">
    <property type="entry name" value="RRM2_RBM28_like"/>
    <property type="match status" value="1"/>
</dbReference>
<feature type="domain" description="RRM" evidence="18">
    <location>
        <begin position="302"/>
        <end position="386"/>
    </location>
</feature>
<keyword evidence="2" id="KW-1017">Isopeptide bond</keyword>
<reference evidence="19" key="3">
    <citation type="submission" date="2025-09" db="UniProtKB">
        <authorList>
            <consortium name="Ensembl"/>
        </authorList>
    </citation>
    <scope>IDENTIFICATION</scope>
</reference>
<dbReference type="GO" id="GO:0005681">
    <property type="term" value="C:spliceosomal complex"/>
    <property type="evidence" value="ECO:0007669"/>
    <property type="project" value="UniProtKB-KW"/>
</dbReference>
<dbReference type="FunFam" id="3.30.70.330:FF:000182">
    <property type="entry name" value="RNA-binding motif protein 28"/>
    <property type="match status" value="1"/>
</dbReference>
<feature type="domain" description="RRM" evidence="18">
    <location>
        <begin position="110"/>
        <end position="187"/>
    </location>
</feature>
<keyword evidence="20" id="KW-1185">Reference proteome</keyword>
<sequence>MAVSSLFVRNLPVSATNERLEEVFSELGPLKKCFVVKEKGEQACRGFGYVAFSMEEDSRKALKETIKYDGRKLSVTAAKKKAYDKKKEGGTEPTPKEQKTKELKNKNKKARLIIRNLSFKCSEEDLQQVFSKFGTVLEVNVPLKPDGKKRGFAFVQFKNILEAGKALSATNMKEIKGRQVAVDWAVAKDKFVSTVKASPGLVPNLLPRMSRQIVKERMKRRGMTLKRKMKQTLITVMLDLMMMTTKMKMKAMTAAKMMVRNQFHWLLPSHYVSVFMNLLLRSPLKGHPPKKNPQPSDVREGKTIFIRNLSFDTEEETLEEALLKFGELKYIRIVLHPDTEHSKGCAFAQFKTKEAAERCIAASLDESENGGLRVDGRKLNVVLAVSREDAAKLKEKKVKTHTGTRNLYLAREGLIRAGTKAAEGVPAADMAKRERFEELKRLKLRDINVFVSKTRLCVHNLPKSVDTKQLRVLCLKAAGGGRDARVVECRIMYDRKPQGKKVMGRSLGFAFVQFQEHEHALAALRYLNNNPSVFGPNKRPIVEFSLEDSTKLKIKEMRRQKNKHHSKQAQQEKQQKLHKPAPDPEETDIKQFSGFRTTAEVEEVELPDGKKRKKVLHLPSHRGPKIRYQHALPHPRCTLPKKSVLSPHLQVKKKRLRNKDEDKFDNLVEQYKKKILGDSGKAKVSKMLKKKKWFCS</sequence>
<keyword evidence="7" id="KW-0832">Ubl conjugation</keyword>
<feature type="compositionally biased region" description="Basic and acidic residues" evidence="17">
    <location>
        <begin position="85"/>
        <end position="104"/>
    </location>
</feature>
<keyword evidence="4" id="KW-0507">mRNA processing</keyword>
<dbReference type="FunFam" id="3.30.70.330:FF:000340">
    <property type="entry name" value="RNA-binding motif protein 28"/>
    <property type="match status" value="1"/>
</dbReference>
<feature type="domain" description="RRM" evidence="18">
    <location>
        <begin position="454"/>
        <end position="547"/>
    </location>
</feature>
<dbReference type="AlphaFoldDB" id="A0A8C9WF44"/>
<dbReference type="InterPro" id="IPR003954">
    <property type="entry name" value="RRM_euk-type"/>
</dbReference>
<comment type="function">
    <text evidence="12">Nucleolar component of the spliceosomal ribonucleoprotein complexes.</text>
</comment>
<evidence type="ECO:0000256" key="13">
    <source>
        <dbReference type="ARBA" id="ARBA00062033"/>
    </source>
</evidence>
<evidence type="ECO:0000256" key="1">
    <source>
        <dbReference type="ARBA" id="ARBA00004604"/>
    </source>
</evidence>
<dbReference type="FunFam" id="3.30.70.330:FF:000315">
    <property type="entry name" value="RNA-binding motif protein 28"/>
    <property type="match status" value="1"/>
</dbReference>
<dbReference type="OrthoDB" id="439808at2759"/>
<accession>A0A8C9WF44</accession>
<evidence type="ECO:0000256" key="10">
    <source>
        <dbReference type="ARBA" id="ARBA00023187"/>
    </source>
</evidence>
<evidence type="ECO:0000313" key="20">
    <source>
        <dbReference type="Proteomes" id="UP000694397"/>
    </source>
</evidence>
<dbReference type="CDD" id="cd12416">
    <property type="entry name" value="RRM4_RBM28_like"/>
    <property type="match status" value="1"/>
</dbReference>
<reference evidence="19 20" key="1">
    <citation type="submission" date="2019-04" db="EMBL/GenBank/DDBJ databases">
        <authorList>
            <consortium name="Wellcome Sanger Institute Data Sharing"/>
        </authorList>
    </citation>
    <scope>NUCLEOTIDE SEQUENCE [LARGE SCALE GENOMIC DNA]</scope>
</reference>
<feature type="region of interest" description="Disordered" evidence="17">
    <location>
        <begin position="557"/>
        <end position="590"/>
    </location>
</feature>
<keyword evidence="6" id="KW-0677">Repeat</keyword>
<feature type="domain" description="RRM" evidence="18">
    <location>
        <begin position="4"/>
        <end position="80"/>
    </location>
</feature>
<dbReference type="InterPro" id="IPR012677">
    <property type="entry name" value="Nucleotide-bd_a/b_plait_sf"/>
</dbReference>
<comment type="subcellular location">
    <subcellularLocation>
        <location evidence="1">Nucleus</location>
        <location evidence="1">Nucleolus</location>
    </subcellularLocation>
</comment>
<dbReference type="GeneTree" id="ENSGT00550000074976"/>
<evidence type="ECO:0000256" key="4">
    <source>
        <dbReference type="ARBA" id="ARBA00022664"/>
    </source>
</evidence>
<keyword evidence="3" id="KW-0597">Phosphoprotein</keyword>
<dbReference type="Gene3D" id="3.30.70.330">
    <property type="match status" value="4"/>
</dbReference>
<gene>
    <name evidence="19" type="primary">RBM28</name>
    <name evidence="19" type="synonym">rbm28</name>
</gene>